<accession>A0A5J4WEU3</accession>
<dbReference type="Proteomes" id="UP000324800">
    <property type="component" value="Unassembled WGS sequence"/>
</dbReference>
<evidence type="ECO:0000313" key="1">
    <source>
        <dbReference type="EMBL" id="KAA6393266.1"/>
    </source>
</evidence>
<organism evidence="1 2">
    <name type="scientific">Streblomastix strix</name>
    <dbReference type="NCBI Taxonomy" id="222440"/>
    <lineage>
        <taxon>Eukaryota</taxon>
        <taxon>Metamonada</taxon>
        <taxon>Preaxostyla</taxon>
        <taxon>Oxymonadida</taxon>
        <taxon>Streblomastigidae</taxon>
        <taxon>Streblomastix</taxon>
    </lineage>
</organism>
<dbReference type="EMBL" id="SNRW01002287">
    <property type="protein sequence ID" value="KAA6393266.1"/>
    <property type="molecule type" value="Genomic_DNA"/>
</dbReference>
<dbReference type="AlphaFoldDB" id="A0A5J4WEU3"/>
<evidence type="ECO:0000313" key="2">
    <source>
        <dbReference type="Proteomes" id="UP000324800"/>
    </source>
</evidence>
<proteinExistence type="predicted"/>
<gene>
    <name evidence="1" type="ORF">EZS28_011205</name>
</gene>
<protein>
    <submittedName>
        <fullName evidence="1">Uncharacterized protein</fullName>
    </submittedName>
</protein>
<sequence length="334" mass="38159">MHLRIGQYNLSRLTLDFGKNQLQNPELYSQLDKFPTTELYNFFDMVCVTMPTKQGYKEMLDIQHNTIDELEDASNEIMLLQKRVRILGGLQGLYGYPSTLVILNGRGAFVLLLGPRLDDGSLETVNKVYEAKQKLEDITNQFHGKISENSQKGNLVQSQDQQLNADKFADKYFKTECCSCSTPMFFENGQIFPTAPYHLTIVNVRNLTDSKGQPKQWSKLSLPKMRQFYTYENETFAIPSSPIESYSIYSPFSFNIRLIAFIIAPSPITAVQIQISQHRPLPQALPLQMESSIEFNEQSSFKGLAINHKQITLNSYNSMVFVHLIQLTRANLKS</sequence>
<name>A0A5J4WEU3_9EUKA</name>
<comment type="caution">
    <text evidence="1">The sequence shown here is derived from an EMBL/GenBank/DDBJ whole genome shotgun (WGS) entry which is preliminary data.</text>
</comment>
<reference evidence="1 2" key="1">
    <citation type="submission" date="2019-03" db="EMBL/GenBank/DDBJ databases">
        <title>Single cell metagenomics reveals metabolic interactions within the superorganism composed of flagellate Streblomastix strix and complex community of Bacteroidetes bacteria on its surface.</title>
        <authorList>
            <person name="Treitli S.C."/>
            <person name="Kolisko M."/>
            <person name="Husnik F."/>
            <person name="Keeling P."/>
            <person name="Hampl V."/>
        </authorList>
    </citation>
    <scope>NUCLEOTIDE SEQUENCE [LARGE SCALE GENOMIC DNA]</scope>
    <source>
        <strain evidence="1">ST1C</strain>
    </source>
</reference>